<dbReference type="InterPro" id="IPR013216">
    <property type="entry name" value="Methyltransf_11"/>
</dbReference>
<accession>A0A9W6VFK7</accession>
<proteinExistence type="predicted"/>
<dbReference type="Pfam" id="PF08241">
    <property type="entry name" value="Methyltransf_11"/>
    <property type="match status" value="1"/>
</dbReference>
<dbReference type="Gene3D" id="3.40.50.150">
    <property type="entry name" value="Vaccinia Virus protein VP39"/>
    <property type="match status" value="1"/>
</dbReference>
<dbReference type="CDD" id="cd02440">
    <property type="entry name" value="AdoMet_MTases"/>
    <property type="match status" value="1"/>
</dbReference>
<name>A0A9W6VFK7_9PSEU</name>
<dbReference type="PANTHER" id="PTHR43591">
    <property type="entry name" value="METHYLTRANSFERASE"/>
    <property type="match status" value="1"/>
</dbReference>
<organism evidence="2 3">
    <name type="scientific">Amycolatopsis taiwanensis</name>
    <dbReference type="NCBI Taxonomy" id="342230"/>
    <lineage>
        <taxon>Bacteria</taxon>
        <taxon>Bacillati</taxon>
        <taxon>Actinomycetota</taxon>
        <taxon>Actinomycetes</taxon>
        <taxon>Pseudonocardiales</taxon>
        <taxon>Pseudonocardiaceae</taxon>
        <taxon>Amycolatopsis</taxon>
    </lineage>
</organism>
<protein>
    <recommendedName>
        <fullName evidence="1">Methyltransferase type 11 domain-containing protein</fullName>
    </recommendedName>
</protein>
<evidence type="ECO:0000259" key="1">
    <source>
        <dbReference type="Pfam" id="PF08241"/>
    </source>
</evidence>
<dbReference type="SUPFAM" id="SSF53335">
    <property type="entry name" value="S-adenosyl-L-methionine-dependent methyltransferases"/>
    <property type="match status" value="1"/>
</dbReference>
<keyword evidence="3" id="KW-1185">Reference proteome</keyword>
<feature type="domain" description="Methyltransferase type 11" evidence="1">
    <location>
        <begin position="55"/>
        <end position="142"/>
    </location>
</feature>
<gene>
    <name evidence="2" type="ORF">Atai01_63320</name>
</gene>
<sequence length="276" mass="30115">MNDADFTSHTVLAGNAYRDDRHLAARQALYCWQHPSYDLPGLVLDHFPTGGGVVLDIGCGNGRYVDRLRADRPDLTVVGLDISTGILANVAPPVVVADAAALPVVDNSATAVLAMHMLYHVDVVESALAEAVRVLAPGGTFIASTNAREDKKELDDLWAAAVADVLGVEHGRRRVSLSSRFPLNDAPAILRPYFAEVQVLELPGTITVRQPDPVIAHLASYRTWAETTGVPFDATLDRARRLLHDLIDRDGEYRINCRGGVLLCRGAQEDERRPRR</sequence>
<evidence type="ECO:0000313" key="3">
    <source>
        <dbReference type="Proteomes" id="UP001165136"/>
    </source>
</evidence>
<dbReference type="InterPro" id="IPR029063">
    <property type="entry name" value="SAM-dependent_MTases_sf"/>
</dbReference>
<evidence type="ECO:0000313" key="2">
    <source>
        <dbReference type="EMBL" id="GLY69713.1"/>
    </source>
</evidence>
<dbReference type="RefSeq" id="WP_285489166.1">
    <property type="nucleotide sequence ID" value="NZ_BSTI01000018.1"/>
</dbReference>
<dbReference type="AlphaFoldDB" id="A0A9W6VFK7"/>
<dbReference type="EMBL" id="BSTI01000018">
    <property type="protein sequence ID" value="GLY69713.1"/>
    <property type="molecule type" value="Genomic_DNA"/>
</dbReference>
<comment type="caution">
    <text evidence="2">The sequence shown here is derived from an EMBL/GenBank/DDBJ whole genome shotgun (WGS) entry which is preliminary data.</text>
</comment>
<dbReference type="Proteomes" id="UP001165136">
    <property type="component" value="Unassembled WGS sequence"/>
</dbReference>
<dbReference type="GO" id="GO:0008757">
    <property type="term" value="F:S-adenosylmethionine-dependent methyltransferase activity"/>
    <property type="evidence" value="ECO:0007669"/>
    <property type="project" value="InterPro"/>
</dbReference>
<reference evidence="2" key="1">
    <citation type="submission" date="2023-03" db="EMBL/GenBank/DDBJ databases">
        <title>Amycolatopsis taiwanensis NBRC 103393.</title>
        <authorList>
            <person name="Ichikawa N."/>
            <person name="Sato H."/>
            <person name="Tonouchi N."/>
        </authorList>
    </citation>
    <scope>NUCLEOTIDE SEQUENCE</scope>
    <source>
        <strain evidence="2">NBRC 103393</strain>
    </source>
</reference>